<dbReference type="EMBL" id="CP036272">
    <property type="protein sequence ID" value="QDT58274.1"/>
    <property type="molecule type" value="Genomic_DNA"/>
</dbReference>
<keyword evidence="10" id="KW-1185">Reference proteome</keyword>
<dbReference type="InterPro" id="IPR022701">
    <property type="entry name" value="QTMAN_N"/>
</dbReference>
<comment type="similarity">
    <text evidence="1">Belongs to the glycosyltransferase group 1 family. Glycosyltransferase 4 subfamily.</text>
</comment>
<dbReference type="OrthoDB" id="9792163at2"/>
<keyword evidence="2" id="KW-0328">Glycosyltransferase</keyword>
<dbReference type="AlphaFoldDB" id="A0A517SQ76"/>
<evidence type="ECO:0000256" key="3">
    <source>
        <dbReference type="ARBA" id="ARBA00022679"/>
    </source>
</evidence>
<proteinExistence type="inferred from homology"/>
<evidence type="ECO:0000256" key="6">
    <source>
        <dbReference type="ARBA" id="ARBA00048439"/>
    </source>
</evidence>
<keyword evidence="3 9" id="KW-0808">Transferase</keyword>
<evidence type="ECO:0000256" key="2">
    <source>
        <dbReference type="ARBA" id="ARBA00022676"/>
    </source>
</evidence>
<feature type="domain" description="Glycosyl transferase family 1" evidence="7">
    <location>
        <begin position="195"/>
        <end position="319"/>
    </location>
</feature>
<dbReference type="Gene3D" id="3.40.50.2000">
    <property type="entry name" value="Glycogen Phosphorylase B"/>
    <property type="match status" value="1"/>
</dbReference>
<evidence type="ECO:0000256" key="5">
    <source>
        <dbReference type="ARBA" id="ARBA00044539"/>
    </source>
</evidence>
<dbReference type="InterPro" id="IPR001296">
    <property type="entry name" value="Glyco_trans_1"/>
</dbReference>
<dbReference type="PANTHER" id="PTHR13615">
    <property type="entry name" value="GLYCOSYLTRANSFERASE-LIKE 1"/>
    <property type="match status" value="1"/>
</dbReference>
<evidence type="ECO:0000259" key="8">
    <source>
        <dbReference type="Pfam" id="PF12038"/>
    </source>
</evidence>
<dbReference type="SUPFAM" id="SSF53756">
    <property type="entry name" value="UDP-Glycosyltransferase/glycogen phosphorylase"/>
    <property type="match status" value="1"/>
</dbReference>
<evidence type="ECO:0000313" key="9">
    <source>
        <dbReference type="EMBL" id="QDT58274.1"/>
    </source>
</evidence>
<evidence type="ECO:0000256" key="4">
    <source>
        <dbReference type="ARBA" id="ARBA00044517"/>
    </source>
</evidence>
<evidence type="ECO:0000256" key="1">
    <source>
        <dbReference type="ARBA" id="ARBA00009481"/>
    </source>
</evidence>
<protein>
    <recommendedName>
        <fullName evidence="5">tRNA-queuosine alpha-mannosyltransferase</fullName>
        <ecNumber evidence="4">2.4.1.110</ecNumber>
    </recommendedName>
</protein>
<dbReference type="InterPro" id="IPR051862">
    <property type="entry name" value="GT-like_domain_containing_1"/>
</dbReference>
<dbReference type="GO" id="GO:0016438">
    <property type="term" value="F:tRNA-queuosine(34) beta-mannosyltransferase activity"/>
    <property type="evidence" value="ECO:0007669"/>
    <property type="project" value="UniProtKB-EC"/>
</dbReference>
<organism evidence="9 10">
    <name type="scientific">Stieleria bergensis</name>
    <dbReference type="NCBI Taxonomy" id="2528025"/>
    <lineage>
        <taxon>Bacteria</taxon>
        <taxon>Pseudomonadati</taxon>
        <taxon>Planctomycetota</taxon>
        <taxon>Planctomycetia</taxon>
        <taxon>Pirellulales</taxon>
        <taxon>Pirellulaceae</taxon>
        <taxon>Stieleria</taxon>
    </lineage>
</organism>
<dbReference type="PANTHER" id="PTHR13615:SF3">
    <property type="entry name" value="GLYCOSYLTRANSFERASE-LIKE DOMAIN-CONTAINING PROTEIN 1"/>
    <property type="match status" value="1"/>
</dbReference>
<accession>A0A517SQ76</accession>
<reference evidence="9 10" key="1">
    <citation type="submission" date="2019-02" db="EMBL/GenBank/DDBJ databases">
        <title>Deep-cultivation of Planctomycetes and their phenomic and genomic characterization uncovers novel biology.</title>
        <authorList>
            <person name="Wiegand S."/>
            <person name="Jogler M."/>
            <person name="Boedeker C."/>
            <person name="Pinto D."/>
            <person name="Vollmers J."/>
            <person name="Rivas-Marin E."/>
            <person name="Kohn T."/>
            <person name="Peeters S.H."/>
            <person name="Heuer A."/>
            <person name="Rast P."/>
            <person name="Oberbeckmann S."/>
            <person name="Bunk B."/>
            <person name="Jeske O."/>
            <person name="Meyerdierks A."/>
            <person name="Storesund J.E."/>
            <person name="Kallscheuer N."/>
            <person name="Luecker S."/>
            <person name="Lage O.M."/>
            <person name="Pohl T."/>
            <person name="Merkel B.J."/>
            <person name="Hornburger P."/>
            <person name="Mueller R.-W."/>
            <person name="Bruemmer F."/>
            <person name="Labrenz M."/>
            <person name="Spormann A.M."/>
            <person name="Op den Camp H."/>
            <person name="Overmann J."/>
            <person name="Amann R."/>
            <person name="Jetten M.S.M."/>
            <person name="Mascher T."/>
            <person name="Medema M.H."/>
            <person name="Devos D.P."/>
            <person name="Kaster A.-K."/>
            <person name="Ovreas L."/>
            <person name="Rohde M."/>
            <person name="Galperin M.Y."/>
            <person name="Jogler C."/>
        </authorList>
    </citation>
    <scope>NUCLEOTIDE SEQUENCE [LARGE SCALE GENOMIC DNA]</scope>
    <source>
        <strain evidence="9 10">SV_7m_r</strain>
    </source>
</reference>
<comment type="catalytic activity">
    <reaction evidence="6">
        <text>queuosine(34) in tRNA(Asp) + GDP-alpha-D-mannose = O-4''-alpha-D-mannosylqueuosine(34) in tRNA(Asp) + GDP + H(+)</text>
        <dbReference type="Rhea" id="RHEA:12885"/>
        <dbReference type="Rhea" id="RHEA-COMP:18572"/>
        <dbReference type="Rhea" id="RHEA-COMP:18581"/>
        <dbReference type="ChEBI" id="CHEBI:15378"/>
        <dbReference type="ChEBI" id="CHEBI:57527"/>
        <dbReference type="ChEBI" id="CHEBI:58189"/>
        <dbReference type="ChEBI" id="CHEBI:194431"/>
        <dbReference type="ChEBI" id="CHEBI:194442"/>
        <dbReference type="EC" id="2.4.1.110"/>
    </reaction>
    <physiologicalReaction direction="left-to-right" evidence="6">
        <dbReference type="Rhea" id="RHEA:12886"/>
    </physiologicalReaction>
</comment>
<name>A0A517SQ76_9BACT</name>
<evidence type="ECO:0000259" key="7">
    <source>
        <dbReference type="Pfam" id="PF00534"/>
    </source>
</evidence>
<dbReference type="EC" id="2.4.1.110" evidence="4"/>
<evidence type="ECO:0000313" key="10">
    <source>
        <dbReference type="Proteomes" id="UP000315003"/>
    </source>
</evidence>
<dbReference type="RefSeq" id="WP_145269320.1">
    <property type="nucleotide sequence ID" value="NZ_CP036272.1"/>
</dbReference>
<sequence length="373" mass="42696">MRVLAIEPYYGGSHQAFLEQLVAHSCHQWQCVTLPARHWKWRMRSAPAELLSRLAESLDGQPLPDVVWVSDMLDLPTWLGLAIKDSRIDNGLLNRPLVMYFHENQWAYPPAPDSRVDHHFAFTNLLSAQAADHCWFNSRYNRDSLLERAQAFVKRMPDSRHSIDLQAVEQKSVIMPPGFTMPSLTLSDTPMHQTAASSDQPITIGWVARWEHDKRPDRFQQLLGLLTTAEIDFQLILMGQRGKTAEWVDPIEQQYRAQILFNGYASSEADYWRWLHQMDVVVSTADHEFYGIAIRQAIWAGAVPVTPNALSYPEFVPDTLCYGSLSEAAEIINRLQSTNERQSFAQQALAAIENETIESVTHRMDRELERIAK</sequence>
<dbReference type="Pfam" id="PF12038">
    <property type="entry name" value="QTMAN_N"/>
    <property type="match status" value="1"/>
</dbReference>
<feature type="domain" description="tRNA-queuosine alpha-mannosyltransferase N-terminal" evidence="8">
    <location>
        <begin position="2"/>
        <end position="178"/>
    </location>
</feature>
<dbReference type="Proteomes" id="UP000315003">
    <property type="component" value="Chromosome"/>
</dbReference>
<gene>
    <name evidence="9" type="ORF">SV7mr_07640</name>
</gene>
<dbReference type="Pfam" id="PF00534">
    <property type="entry name" value="Glycos_transf_1"/>
    <property type="match status" value="1"/>
</dbReference>